<reference evidence="1" key="1">
    <citation type="submission" date="2021-03" db="EMBL/GenBank/DDBJ databases">
        <title>Evolutionary priming and transition to the ectomycorrhizal habit in an iconic lineage of mushroom-forming fungi: is preadaptation a requirement?</title>
        <authorList>
            <consortium name="DOE Joint Genome Institute"/>
            <person name="Looney B.P."/>
            <person name="Miyauchi S."/>
            <person name="Morin E."/>
            <person name="Drula E."/>
            <person name="Courty P.E."/>
            <person name="Chicoki N."/>
            <person name="Fauchery L."/>
            <person name="Kohler A."/>
            <person name="Kuo A."/>
            <person name="LaButti K."/>
            <person name="Pangilinan J."/>
            <person name="Lipzen A."/>
            <person name="Riley R."/>
            <person name="Andreopoulos W."/>
            <person name="He G."/>
            <person name="Johnson J."/>
            <person name="Barry K.W."/>
            <person name="Grigoriev I.V."/>
            <person name="Nagy L."/>
            <person name="Hibbett D."/>
            <person name="Henrissat B."/>
            <person name="Matheny P.B."/>
            <person name="Labbe J."/>
            <person name="Martin A.F."/>
        </authorList>
    </citation>
    <scope>NUCLEOTIDE SEQUENCE</scope>
    <source>
        <strain evidence="1">BPL698</strain>
    </source>
</reference>
<comment type="caution">
    <text evidence="1">The sequence shown here is derived from an EMBL/GenBank/DDBJ whole genome shotgun (WGS) entry which is preliminary data.</text>
</comment>
<accession>A0ACC0UC87</accession>
<name>A0ACC0UC87_9AGAM</name>
<proteinExistence type="predicted"/>
<evidence type="ECO:0000313" key="2">
    <source>
        <dbReference type="Proteomes" id="UP001207468"/>
    </source>
</evidence>
<dbReference type="EMBL" id="JAGFNK010000077">
    <property type="protein sequence ID" value="KAI9508861.1"/>
    <property type="molecule type" value="Genomic_DNA"/>
</dbReference>
<organism evidence="1 2">
    <name type="scientific">Russula earlei</name>
    <dbReference type="NCBI Taxonomy" id="71964"/>
    <lineage>
        <taxon>Eukaryota</taxon>
        <taxon>Fungi</taxon>
        <taxon>Dikarya</taxon>
        <taxon>Basidiomycota</taxon>
        <taxon>Agaricomycotina</taxon>
        <taxon>Agaricomycetes</taxon>
        <taxon>Russulales</taxon>
        <taxon>Russulaceae</taxon>
        <taxon>Russula</taxon>
    </lineage>
</organism>
<keyword evidence="2" id="KW-1185">Reference proteome</keyword>
<gene>
    <name evidence="1" type="ORF">F5148DRAFT_1148694</name>
</gene>
<dbReference type="Proteomes" id="UP001207468">
    <property type="component" value="Unassembled WGS sequence"/>
</dbReference>
<protein>
    <submittedName>
        <fullName evidence="1">Uncharacterized protein</fullName>
    </submittedName>
</protein>
<sequence length="135" mass="14941">MSTSIAVLLPITAARQDNKDGECLGAEVRVDKARLEKVPTALKRGSRRTSGTVRRSKTFAFLKAVTDWHETCRTVGWSAVIVVFTKLLESKREARALMELPSCNVGDPDVDPFPMVGPGGIADSDQRRRDCEYFN</sequence>
<evidence type="ECO:0000313" key="1">
    <source>
        <dbReference type="EMBL" id="KAI9508861.1"/>
    </source>
</evidence>